<feature type="non-terminal residue" evidence="2">
    <location>
        <position position="1"/>
    </location>
</feature>
<feature type="region of interest" description="Disordered" evidence="1">
    <location>
        <begin position="1"/>
        <end position="280"/>
    </location>
</feature>
<protein>
    <submittedName>
        <fullName evidence="2">L-beta-lysine 5,6-aminomutase beta subunit @ D-lysine 5,6-aminomutase beta subunit</fullName>
        <ecNumber evidence="2">5.4.3.3</ecNumber>
        <ecNumber evidence="2">5.4.3.4</ecNumber>
    </submittedName>
</protein>
<feature type="compositionally biased region" description="Gly residues" evidence="1">
    <location>
        <begin position="145"/>
        <end position="159"/>
    </location>
</feature>
<evidence type="ECO:0000313" key="2">
    <source>
        <dbReference type="EMBL" id="CAA9372580.1"/>
    </source>
</evidence>
<feature type="compositionally biased region" description="Basic residues" evidence="1">
    <location>
        <begin position="256"/>
        <end position="270"/>
    </location>
</feature>
<feature type="compositionally biased region" description="Basic residues" evidence="1">
    <location>
        <begin position="218"/>
        <end position="237"/>
    </location>
</feature>
<dbReference type="EMBL" id="CADCUM010000035">
    <property type="protein sequence ID" value="CAA9372580.1"/>
    <property type="molecule type" value="Genomic_DNA"/>
</dbReference>
<name>A0A6J4N1N6_9ACTN</name>
<feature type="compositionally biased region" description="Basic residues" evidence="1">
    <location>
        <begin position="170"/>
        <end position="184"/>
    </location>
</feature>
<keyword evidence="2" id="KW-0413">Isomerase</keyword>
<reference evidence="2" key="1">
    <citation type="submission" date="2020-02" db="EMBL/GenBank/DDBJ databases">
        <authorList>
            <person name="Meier V. D."/>
        </authorList>
    </citation>
    <scope>NUCLEOTIDE SEQUENCE</scope>
    <source>
        <strain evidence="2">AVDCRST_MAG32</strain>
    </source>
</reference>
<organism evidence="2">
    <name type="scientific">uncultured Nocardioides sp</name>
    <dbReference type="NCBI Taxonomy" id="198441"/>
    <lineage>
        <taxon>Bacteria</taxon>
        <taxon>Bacillati</taxon>
        <taxon>Actinomycetota</taxon>
        <taxon>Actinomycetes</taxon>
        <taxon>Propionibacteriales</taxon>
        <taxon>Nocardioidaceae</taxon>
        <taxon>Nocardioides</taxon>
        <taxon>environmental samples</taxon>
    </lineage>
</organism>
<feature type="compositionally biased region" description="Low complexity" evidence="1">
    <location>
        <begin position="160"/>
        <end position="169"/>
    </location>
</feature>
<dbReference type="AlphaFoldDB" id="A0A6J4N1N6"/>
<feature type="non-terminal residue" evidence="2">
    <location>
        <position position="280"/>
    </location>
</feature>
<evidence type="ECO:0000256" key="1">
    <source>
        <dbReference type="SAM" id="MobiDB-lite"/>
    </source>
</evidence>
<feature type="compositionally biased region" description="Basic and acidic residues" evidence="1">
    <location>
        <begin position="1"/>
        <end position="23"/>
    </location>
</feature>
<feature type="compositionally biased region" description="Low complexity" evidence="1">
    <location>
        <begin position="199"/>
        <end position="209"/>
    </location>
</feature>
<proteinExistence type="predicted"/>
<accession>A0A6J4N1N6</accession>
<dbReference type="EC" id="5.4.3.4" evidence="2"/>
<feature type="compositionally biased region" description="Basic residues" evidence="1">
    <location>
        <begin position="24"/>
        <end position="33"/>
    </location>
</feature>
<dbReference type="EC" id="5.4.3.3" evidence="2"/>
<dbReference type="GO" id="GO:0047826">
    <property type="term" value="F:D-lysine 5,6-aminomutase activity"/>
    <property type="evidence" value="ECO:0007669"/>
    <property type="project" value="UniProtKB-EC"/>
</dbReference>
<gene>
    <name evidence="2" type="ORF">AVDCRST_MAG32-844</name>
</gene>
<sequence length="280" mass="30554">ERPHRPAAERLRRPAAERPDRPPVRRHHRRRHGAAVLHPADRALEGRRGRRGAAGQQDGHGPGAGRARQADGPGLHVLRRLRPGEPPRGHQQGRGGRARLPPAHAEGGQRRHQAVPAPPPRGGRCVHRHRRPHGGDRRDPQHQGVRGGEGAGVLPGDQGGQPRRPGLGARARRGRPDRARRRRPGLPGRHPARRPPAQHPGDVRGVPRGLPGGEPPPPRRRRPAVQRGHGGRARGRPRVQPGHHSGRGGLLPRPPGHPRPRRRSAKHLQHPRGTEGEGIV</sequence>